<dbReference type="GO" id="GO:0003677">
    <property type="term" value="F:DNA binding"/>
    <property type="evidence" value="ECO:0007669"/>
    <property type="project" value="UniProtKB-KW"/>
</dbReference>
<keyword evidence="2" id="KW-0805">Transcription regulation</keyword>
<name>A0A837RHY6_9LACO</name>
<reference evidence="6 7" key="1">
    <citation type="journal article" date="2015" name="Genome Announc.">
        <title>Expanding the biotechnology potential of lactobacilli through comparative genomics of 213 strains and associated genera.</title>
        <authorList>
            <person name="Sun Z."/>
            <person name="Harris H.M."/>
            <person name="McCann A."/>
            <person name="Guo C."/>
            <person name="Argimon S."/>
            <person name="Zhang W."/>
            <person name="Yang X."/>
            <person name="Jeffery I.B."/>
            <person name="Cooney J.C."/>
            <person name="Kagawa T.F."/>
            <person name="Liu W."/>
            <person name="Song Y."/>
            <person name="Salvetti E."/>
            <person name="Wrobel A."/>
            <person name="Rasinkangas P."/>
            <person name="Parkhill J."/>
            <person name="Rea M.C."/>
            <person name="O'Sullivan O."/>
            <person name="Ritari J."/>
            <person name="Douillard F.P."/>
            <person name="Paul Ross R."/>
            <person name="Yang R."/>
            <person name="Briner A.E."/>
            <person name="Felis G.E."/>
            <person name="de Vos W.M."/>
            <person name="Barrangou R."/>
            <person name="Klaenhammer T.R."/>
            <person name="Caufield P.W."/>
            <person name="Cui Y."/>
            <person name="Zhang H."/>
            <person name="O'Toole P.W."/>
        </authorList>
    </citation>
    <scope>NUCLEOTIDE SEQUENCE [LARGE SCALE GENOMIC DNA]</scope>
    <source>
        <strain evidence="6 7">JCM 15951</strain>
    </source>
</reference>
<dbReference type="InterPro" id="IPR029442">
    <property type="entry name" value="GyrI-like"/>
</dbReference>
<dbReference type="SUPFAM" id="SSF46955">
    <property type="entry name" value="Putative DNA-binding domain"/>
    <property type="match status" value="1"/>
</dbReference>
<dbReference type="Proteomes" id="UP000050964">
    <property type="component" value="Unassembled WGS sequence"/>
</dbReference>
<dbReference type="InterPro" id="IPR047057">
    <property type="entry name" value="MerR_fam"/>
</dbReference>
<dbReference type="Gene3D" id="1.10.1660.10">
    <property type="match status" value="1"/>
</dbReference>
<dbReference type="PROSITE" id="PS50937">
    <property type="entry name" value="HTH_MERR_2"/>
    <property type="match status" value="1"/>
</dbReference>
<gene>
    <name evidence="6" type="ORF">FD26_GL000308</name>
</gene>
<comment type="caution">
    <text evidence="6">The sequence shown here is derived from an EMBL/GenBank/DDBJ whole genome shotgun (WGS) entry which is preliminary data.</text>
</comment>
<dbReference type="Pfam" id="PF06445">
    <property type="entry name" value="GyrI-like"/>
    <property type="match status" value="1"/>
</dbReference>
<evidence type="ECO:0000256" key="3">
    <source>
        <dbReference type="ARBA" id="ARBA00023125"/>
    </source>
</evidence>
<accession>A0A837RHY6</accession>
<dbReference type="CDD" id="cd01107">
    <property type="entry name" value="HTH_BmrR"/>
    <property type="match status" value="1"/>
</dbReference>
<sequence>MNKNYYEKEMNFMDQLFTIGQLAKLFNTKVPTLRYYDEVGLLKPARVDPQTHYRYYTTEQFERLNVITYLRTLDLPLDAIRDFFEARDTSKLEAMLREQKSQVKKQITILENIEQIIDARLTQVEDAMHSSLEKIEIIKLPAIPIISLRENYRSNEDIEFPISILRQRYDVNKNIFLGKVALTISQKRLQNYKFDEYTSLLLILEPGDNNQTNEYLQAGRYLRIRFHGTHDTAPVQYQKLIDYCSDHHYQVVGDAVETTLIDYGITDDLSKYVTEIRIPIAD</sequence>
<dbReference type="AlphaFoldDB" id="A0A837RHY6"/>
<dbReference type="SUPFAM" id="SSF55136">
    <property type="entry name" value="Probable bacterial effector-binding domain"/>
    <property type="match status" value="1"/>
</dbReference>
<evidence type="ECO:0000313" key="6">
    <source>
        <dbReference type="EMBL" id="KRK42964.1"/>
    </source>
</evidence>
<evidence type="ECO:0000313" key="7">
    <source>
        <dbReference type="Proteomes" id="UP000050964"/>
    </source>
</evidence>
<dbReference type="GO" id="GO:0003700">
    <property type="term" value="F:DNA-binding transcription factor activity"/>
    <property type="evidence" value="ECO:0007669"/>
    <property type="project" value="InterPro"/>
</dbReference>
<dbReference type="Gene3D" id="3.20.80.10">
    <property type="entry name" value="Regulatory factor, effector binding domain"/>
    <property type="match status" value="1"/>
</dbReference>
<dbReference type="InterPro" id="IPR011256">
    <property type="entry name" value="Reg_factor_effector_dom_sf"/>
</dbReference>
<evidence type="ECO:0000256" key="4">
    <source>
        <dbReference type="ARBA" id="ARBA00023163"/>
    </source>
</evidence>
<organism evidence="6 7">
    <name type="scientific">Companilactobacillus crustorum JCM 15951</name>
    <dbReference type="NCBI Taxonomy" id="1423737"/>
    <lineage>
        <taxon>Bacteria</taxon>
        <taxon>Bacillati</taxon>
        <taxon>Bacillota</taxon>
        <taxon>Bacilli</taxon>
        <taxon>Lactobacillales</taxon>
        <taxon>Lactobacillaceae</taxon>
        <taxon>Companilactobacillus</taxon>
    </lineage>
</organism>
<dbReference type="EMBL" id="AZDB01000012">
    <property type="protein sequence ID" value="KRK42964.1"/>
    <property type="molecule type" value="Genomic_DNA"/>
</dbReference>
<dbReference type="Pfam" id="PF13411">
    <property type="entry name" value="MerR_1"/>
    <property type="match status" value="1"/>
</dbReference>
<proteinExistence type="predicted"/>
<keyword evidence="3" id="KW-0238">DNA-binding</keyword>
<dbReference type="SMART" id="SM00422">
    <property type="entry name" value="HTH_MERR"/>
    <property type="match status" value="1"/>
</dbReference>
<keyword evidence="1" id="KW-0678">Repressor</keyword>
<dbReference type="PANTHER" id="PTHR30204">
    <property type="entry name" value="REDOX-CYCLING DRUG-SENSING TRANSCRIPTIONAL ACTIVATOR SOXR"/>
    <property type="match status" value="1"/>
</dbReference>
<keyword evidence="4" id="KW-0804">Transcription</keyword>
<evidence type="ECO:0000256" key="2">
    <source>
        <dbReference type="ARBA" id="ARBA00023015"/>
    </source>
</evidence>
<feature type="domain" description="HTH merR-type" evidence="5">
    <location>
        <begin position="16"/>
        <end position="86"/>
    </location>
</feature>
<evidence type="ECO:0000256" key="1">
    <source>
        <dbReference type="ARBA" id="ARBA00022491"/>
    </source>
</evidence>
<dbReference type="InterPro" id="IPR009061">
    <property type="entry name" value="DNA-bd_dom_put_sf"/>
</dbReference>
<dbReference type="PANTHER" id="PTHR30204:SF69">
    <property type="entry name" value="MERR-FAMILY TRANSCRIPTIONAL REGULATOR"/>
    <property type="match status" value="1"/>
</dbReference>
<dbReference type="InterPro" id="IPR000551">
    <property type="entry name" value="MerR-type_HTH_dom"/>
</dbReference>
<evidence type="ECO:0000259" key="5">
    <source>
        <dbReference type="PROSITE" id="PS50937"/>
    </source>
</evidence>
<dbReference type="SMART" id="SM00871">
    <property type="entry name" value="AraC_E_bind"/>
    <property type="match status" value="1"/>
</dbReference>
<protein>
    <submittedName>
        <fullName evidence="6">Transcription regulator of multidrug-efflux transporter</fullName>
    </submittedName>
</protein>
<dbReference type="InterPro" id="IPR010499">
    <property type="entry name" value="AraC_E-bd"/>
</dbReference>